<sequence length="256" mass="29179">MIKDDSYALYYDLLYSHRDIGAEVDFLERVFRDYSLIPVKSVLDVGCGTGLHTIELGRRGYRAVGVDISQNMLEVARSKAREMTNVEFILSDATKLGFNSEFDAAIAMYGVVSYFVDDESLLGFLRSVRRAIKPGSVFVFDTWSLVGVLEKRVYYETPFSSFRKSGSQLAIKEENWRVDFLDQVAYAEIQWSILDLAKGEIDVFKHSLKLRLFTLREIVHVLRESGFELVKTFEDYSGKPFTESSSEIVVIARALP</sequence>
<evidence type="ECO:0000256" key="3">
    <source>
        <dbReference type="ARBA" id="ARBA00022691"/>
    </source>
</evidence>
<dbReference type="AlphaFoldDB" id="A1RZG2"/>
<dbReference type="CDD" id="cd02440">
    <property type="entry name" value="AdoMet_MTases"/>
    <property type="match status" value="1"/>
</dbReference>
<dbReference type="RefSeq" id="WP_011752857.1">
    <property type="nucleotide sequence ID" value="NC_008698.1"/>
</dbReference>
<dbReference type="EMBL" id="CP000505">
    <property type="protein sequence ID" value="ABL78592.1"/>
    <property type="molecule type" value="Genomic_DNA"/>
</dbReference>
<keyword evidence="6" id="KW-1185">Reference proteome</keyword>
<keyword evidence="3" id="KW-0949">S-adenosyl-L-methionine</keyword>
<keyword evidence="2" id="KW-0808">Transferase</keyword>
<organism evidence="5 6">
    <name type="scientific">Thermofilum pendens (strain DSM 2475 / Hrk 5)</name>
    <dbReference type="NCBI Taxonomy" id="368408"/>
    <lineage>
        <taxon>Archaea</taxon>
        <taxon>Thermoproteota</taxon>
        <taxon>Thermoprotei</taxon>
        <taxon>Thermofilales</taxon>
        <taxon>Thermofilaceae</taxon>
        <taxon>Thermofilum</taxon>
    </lineage>
</organism>
<protein>
    <submittedName>
        <fullName evidence="5">Methyltransferase type 11</fullName>
    </submittedName>
</protein>
<dbReference type="GO" id="GO:0032259">
    <property type="term" value="P:methylation"/>
    <property type="evidence" value="ECO:0007669"/>
    <property type="project" value="UniProtKB-KW"/>
</dbReference>
<dbReference type="STRING" id="368408.Tpen_1194"/>
<feature type="domain" description="Methyltransferase" evidence="4">
    <location>
        <begin position="42"/>
        <end position="135"/>
    </location>
</feature>
<evidence type="ECO:0000256" key="2">
    <source>
        <dbReference type="ARBA" id="ARBA00022679"/>
    </source>
</evidence>
<dbReference type="Proteomes" id="UP000000641">
    <property type="component" value="Chromosome"/>
</dbReference>
<dbReference type="PANTHER" id="PTHR43464:SF19">
    <property type="entry name" value="UBIQUINONE BIOSYNTHESIS O-METHYLTRANSFERASE, MITOCHONDRIAL"/>
    <property type="match status" value="1"/>
</dbReference>
<dbReference type="PANTHER" id="PTHR43464">
    <property type="entry name" value="METHYLTRANSFERASE"/>
    <property type="match status" value="1"/>
</dbReference>
<dbReference type="eggNOG" id="arCOG01791">
    <property type="taxonomic scope" value="Archaea"/>
</dbReference>
<dbReference type="HOGENOM" id="CLU_069129_1_2_2"/>
<dbReference type="EnsemblBacteria" id="ABL78592">
    <property type="protein sequence ID" value="ABL78592"/>
    <property type="gene ID" value="Tpen_1194"/>
</dbReference>
<accession>A1RZG2</accession>
<proteinExistence type="predicted"/>
<dbReference type="SUPFAM" id="SSF53335">
    <property type="entry name" value="S-adenosyl-L-methionine-dependent methyltransferases"/>
    <property type="match status" value="1"/>
</dbReference>
<dbReference type="KEGG" id="tpe:Tpen_1194"/>
<evidence type="ECO:0000313" key="6">
    <source>
        <dbReference type="Proteomes" id="UP000000641"/>
    </source>
</evidence>
<gene>
    <name evidence="5" type="ordered locus">Tpen_1194</name>
</gene>
<dbReference type="Gene3D" id="3.40.50.150">
    <property type="entry name" value="Vaccinia Virus protein VP39"/>
    <property type="match status" value="1"/>
</dbReference>
<dbReference type="InterPro" id="IPR041698">
    <property type="entry name" value="Methyltransf_25"/>
</dbReference>
<dbReference type="GeneID" id="4600386"/>
<reference evidence="6" key="1">
    <citation type="journal article" date="2008" name="J. Bacteriol.">
        <title>Genome sequence of Thermofilum pendens reveals an exceptional loss of biosynthetic pathways without genome reduction.</title>
        <authorList>
            <person name="Anderson I."/>
            <person name="Rodriguez J."/>
            <person name="Susanti D."/>
            <person name="Porat I."/>
            <person name="Reich C."/>
            <person name="Ulrich L.E."/>
            <person name="Elkins J.G."/>
            <person name="Mavromatis K."/>
            <person name="Lykidis A."/>
            <person name="Kim E."/>
            <person name="Thompson L.S."/>
            <person name="Nolan M."/>
            <person name="Land M."/>
            <person name="Copeland A."/>
            <person name="Lapidus A."/>
            <person name="Lucas S."/>
            <person name="Detter C."/>
            <person name="Zhulin I.B."/>
            <person name="Olsen G.J."/>
            <person name="Whitman W."/>
            <person name="Mukhopadhyay B."/>
            <person name="Bristow J."/>
            <person name="Kyrpides N."/>
        </authorList>
    </citation>
    <scope>NUCLEOTIDE SEQUENCE [LARGE SCALE GENOMIC DNA]</scope>
    <source>
        <strain evidence="6">DSM 2475 / Hrk 5</strain>
    </source>
</reference>
<name>A1RZG2_THEPD</name>
<keyword evidence="1 5" id="KW-0489">Methyltransferase</keyword>
<evidence type="ECO:0000313" key="5">
    <source>
        <dbReference type="EMBL" id="ABL78592.1"/>
    </source>
</evidence>
<dbReference type="GO" id="GO:0008168">
    <property type="term" value="F:methyltransferase activity"/>
    <property type="evidence" value="ECO:0007669"/>
    <property type="project" value="UniProtKB-KW"/>
</dbReference>
<dbReference type="Gene3D" id="2.20.25.110">
    <property type="entry name" value="S-adenosyl-L-methionine-dependent methyltransferases"/>
    <property type="match status" value="1"/>
</dbReference>
<evidence type="ECO:0000259" key="4">
    <source>
        <dbReference type="Pfam" id="PF13649"/>
    </source>
</evidence>
<dbReference type="InterPro" id="IPR029063">
    <property type="entry name" value="SAM-dependent_MTases_sf"/>
</dbReference>
<dbReference type="Pfam" id="PF13649">
    <property type="entry name" value="Methyltransf_25"/>
    <property type="match status" value="1"/>
</dbReference>
<evidence type="ECO:0000256" key="1">
    <source>
        <dbReference type="ARBA" id="ARBA00022603"/>
    </source>
</evidence>